<dbReference type="PROSITE" id="PS51257">
    <property type="entry name" value="PROKAR_LIPOPROTEIN"/>
    <property type="match status" value="1"/>
</dbReference>
<evidence type="ECO:0000256" key="2">
    <source>
        <dbReference type="SAM" id="SignalP"/>
    </source>
</evidence>
<dbReference type="Proteomes" id="UP000014568">
    <property type="component" value="Unassembled WGS sequence"/>
</dbReference>
<dbReference type="PATRIC" id="fig|421052.3.peg.853"/>
<comment type="caution">
    <text evidence="3">The sequence shown here is derived from an EMBL/GenBank/DDBJ whole genome shotgun (WGS) entry which is preliminary data.</text>
</comment>
<evidence type="ECO:0000256" key="1">
    <source>
        <dbReference type="SAM" id="MobiDB-lite"/>
    </source>
</evidence>
<accession>S3NIS9</accession>
<evidence type="ECO:0000313" key="3">
    <source>
        <dbReference type="EMBL" id="EPF79970.1"/>
    </source>
</evidence>
<protein>
    <recommendedName>
        <fullName evidence="5">Lipoprotein</fullName>
    </recommendedName>
</protein>
<dbReference type="OrthoDB" id="8969769at2"/>
<dbReference type="HOGENOM" id="CLU_2520114_0_0_6"/>
<evidence type="ECO:0000313" key="4">
    <source>
        <dbReference type="Proteomes" id="UP000014568"/>
    </source>
</evidence>
<feature type="region of interest" description="Disordered" evidence="1">
    <location>
        <begin position="43"/>
        <end position="84"/>
    </location>
</feature>
<keyword evidence="4" id="KW-1185">Reference proteome</keyword>
<keyword evidence="2" id="KW-0732">Signal</keyword>
<dbReference type="EMBL" id="ATGI01000006">
    <property type="protein sequence ID" value="EPF79970.1"/>
    <property type="molecule type" value="Genomic_DNA"/>
</dbReference>
<dbReference type="AlphaFoldDB" id="S3NIS9"/>
<reference evidence="3 4" key="1">
    <citation type="submission" date="2013-06" db="EMBL/GenBank/DDBJ databases">
        <title>The Genome Sequence of Acinetobacter rudis CIP 110305.</title>
        <authorList>
            <consortium name="The Broad Institute Genome Sequencing Platform"/>
            <consortium name="The Broad Institute Genome Sequencing Center for Infectious Disease"/>
            <person name="Cerqueira G."/>
            <person name="Feldgarden M."/>
            <person name="Courvalin P."/>
            <person name="Perichon B."/>
            <person name="Grillot-Courvalin C."/>
            <person name="Clermont D."/>
            <person name="Rocha E."/>
            <person name="Yoon E.-J."/>
            <person name="Nemec A."/>
            <person name="Young S.K."/>
            <person name="Zeng Q."/>
            <person name="Gargeya S."/>
            <person name="Fitzgerald M."/>
            <person name="Abouelleil A."/>
            <person name="Alvarado L."/>
            <person name="Berlin A.M."/>
            <person name="Chapman S.B."/>
            <person name="Dewar J."/>
            <person name="Goldberg J."/>
            <person name="Griggs A."/>
            <person name="Gujja S."/>
            <person name="Hansen M."/>
            <person name="Howarth C."/>
            <person name="Imamovic A."/>
            <person name="Larimer J."/>
            <person name="McCowan C."/>
            <person name="Murphy C."/>
            <person name="Pearson M."/>
            <person name="Priest M."/>
            <person name="Roberts A."/>
            <person name="Saif S."/>
            <person name="Shea T."/>
            <person name="Sykes S."/>
            <person name="Wortman J."/>
            <person name="Nusbaum C."/>
            <person name="Birren B."/>
        </authorList>
    </citation>
    <scope>NUCLEOTIDE SEQUENCE [LARGE SCALE GENOMIC DNA]</scope>
    <source>
        <strain evidence="3 4">CIP 110305</strain>
    </source>
</reference>
<feature type="chain" id="PRO_5004512438" description="Lipoprotein" evidence="2">
    <location>
        <begin position="21"/>
        <end position="84"/>
    </location>
</feature>
<feature type="compositionally biased region" description="Basic and acidic residues" evidence="1">
    <location>
        <begin position="43"/>
        <end position="64"/>
    </location>
</feature>
<feature type="signal peptide" evidence="2">
    <location>
        <begin position="1"/>
        <end position="20"/>
    </location>
</feature>
<gene>
    <name evidence="3" type="ORF">F945_00861</name>
</gene>
<organism evidence="3 4">
    <name type="scientific">Acinetobacter rudis CIP 110305</name>
    <dbReference type="NCBI Taxonomy" id="421052"/>
    <lineage>
        <taxon>Bacteria</taxon>
        <taxon>Pseudomonadati</taxon>
        <taxon>Pseudomonadota</taxon>
        <taxon>Gammaproteobacteria</taxon>
        <taxon>Moraxellales</taxon>
        <taxon>Moraxellaceae</taxon>
        <taxon>Acinetobacter</taxon>
    </lineage>
</organism>
<sequence length="84" mass="9834">MKKILIAVALLPLSFLTACAVYPDGHDYSGRYEHRGGYDRYEHRGNGEYKKYDREGHRGHYNNRDHRRGQGYYCPPGQEKKGRC</sequence>
<dbReference type="RefSeq" id="WP_016655288.1">
    <property type="nucleotide sequence ID" value="NZ_KE340351.1"/>
</dbReference>
<name>S3NIS9_9GAMM</name>
<proteinExistence type="predicted"/>
<evidence type="ECO:0008006" key="5">
    <source>
        <dbReference type="Google" id="ProtNLM"/>
    </source>
</evidence>